<sequence>MCDELFYLVISLYNRYLLGRIPLLCYHGLEGPAISLTDATVSDGVDDKEQHLSILRREEEATIQSLATTPAPGSFLTKSTPQQRFRERWQNQPEEDLQRHTG</sequence>
<reference evidence="2" key="1">
    <citation type="submission" date="2013-04" db="EMBL/GenBank/DDBJ databases">
        <authorList>
            <person name="Qu J."/>
            <person name="Murali S.C."/>
            <person name="Bandaranaike D."/>
            <person name="Bellair M."/>
            <person name="Blankenburg K."/>
            <person name="Chao H."/>
            <person name="Dinh H."/>
            <person name="Doddapaneni H."/>
            <person name="Downs B."/>
            <person name="Dugan-Rocha S."/>
            <person name="Elkadiri S."/>
            <person name="Gnanaolivu R.D."/>
            <person name="Hernandez B."/>
            <person name="Javaid M."/>
            <person name="Jayaseelan J.C."/>
            <person name="Lee S."/>
            <person name="Li M."/>
            <person name="Ming W."/>
            <person name="Munidasa M."/>
            <person name="Muniz J."/>
            <person name="Nguyen L."/>
            <person name="Ongeri F."/>
            <person name="Osuji N."/>
            <person name="Pu L.-L."/>
            <person name="Puazo M."/>
            <person name="Qu C."/>
            <person name="Quiroz J."/>
            <person name="Raj R."/>
            <person name="Weissenberger G."/>
            <person name="Xin Y."/>
            <person name="Zou X."/>
            <person name="Han Y."/>
            <person name="Richards S."/>
            <person name="Worley K."/>
            <person name="Muzny D."/>
            <person name="Gibbs R."/>
        </authorList>
    </citation>
    <scope>NUCLEOTIDE SEQUENCE</scope>
    <source>
        <strain evidence="2">Sampled in the wild</strain>
    </source>
</reference>
<keyword evidence="3" id="KW-1185">Reference proteome</keyword>
<reference evidence="2" key="2">
    <citation type="submission" date="2017-10" db="EMBL/GenBank/DDBJ databases">
        <title>Ladona fulva Genome sequencing and assembly.</title>
        <authorList>
            <person name="Murali S."/>
            <person name="Richards S."/>
            <person name="Bandaranaike D."/>
            <person name="Bellair M."/>
            <person name="Blankenburg K."/>
            <person name="Chao H."/>
            <person name="Dinh H."/>
            <person name="Doddapaneni H."/>
            <person name="Dugan-Rocha S."/>
            <person name="Elkadiri S."/>
            <person name="Gnanaolivu R."/>
            <person name="Hernandez B."/>
            <person name="Skinner E."/>
            <person name="Javaid M."/>
            <person name="Lee S."/>
            <person name="Li M."/>
            <person name="Ming W."/>
            <person name="Munidasa M."/>
            <person name="Muniz J."/>
            <person name="Nguyen L."/>
            <person name="Hughes D."/>
            <person name="Osuji N."/>
            <person name="Pu L.-L."/>
            <person name="Puazo M."/>
            <person name="Qu C."/>
            <person name="Quiroz J."/>
            <person name="Raj R."/>
            <person name="Weissenberger G."/>
            <person name="Xin Y."/>
            <person name="Zou X."/>
            <person name="Han Y."/>
            <person name="Worley K."/>
            <person name="Muzny D."/>
            <person name="Gibbs R."/>
        </authorList>
    </citation>
    <scope>NUCLEOTIDE SEQUENCE</scope>
    <source>
        <strain evidence="2">Sampled in the wild</strain>
    </source>
</reference>
<organism evidence="2 3">
    <name type="scientific">Ladona fulva</name>
    <name type="common">Scarce chaser dragonfly</name>
    <name type="synonym">Libellula fulva</name>
    <dbReference type="NCBI Taxonomy" id="123851"/>
    <lineage>
        <taxon>Eukaryota</taxon>
        <taxon>Metazoa</taxon>
        <taxon>Ecdysozoa</taxon>
        <taxon>Arthropoda</taxon>
        <taxon>Hexapoda</taxon>
        <taxon>Insecta</taxon>
        <taxon>Pterygota</taxon>
        <taxon>Palaeoptera</taxon>
        <taxon>Odonata</taxon>
        <taxon>Epiprocta</taxon>
        <taxon>Anisoptera</taxon>
        <taxon>Libelluloidea</taxon>
        <taxon>Libellulidae</taxon>
        <taxon>Ladona</taxon>
    </lineage>
</organism>
<gene>
    <name evidence="2" type="ORF">J437_LFUL017767</name>
</gene>
<proteinExistence type="predicted"/>
<comment type="caution">
    <text evidence="2">The sequence shown here is derived from an EMBL/GenBank/DDBJ whole genome shotgun (WGS) entry which is preliminary data.</text>
</comment>
<evidence type="ECO:0000313" key="2">
    <source>
        <dbReference type="EMBL" id="KAG8239710.1"/>
    </source>
</evidence>
<evidence type="ECO:0000313" key="3">
    <source>
        <dbReference type="Proteomes" id="UP000792457"/>
    </source>
</evidence>
<feature type="region of interest" description="Disordered" evidence="1">
    <location>
        <begin position="66"/>
        <end position="102"/>
    </location>
</feature>
<dbReference type="EMBL" id="KZ309856">
    <property type="protein sequence ID" value="KAG8239710.1"/>
    <property type="molecule type" value="Genomic_DNA"/>
</dbReference>
<evidence type="ECO:0000256" key="1">
    <source>
        <dbReference type="SAM" id="MobiDB-lite"/>
    </source>
</evidence>
<dbReference type="Proteomes" id="UP000792457">
    <property type="component" value="Unassembled WGS sequence"/>
</dbReference>
<protein>
    <submittedName>
        <fullName evidence="2">Uncharacterized protein</fullName>
    </submittedName>
</protein>
<accession>A0A8K0KRK6</accession>
<dbReference type="AlphaFoldDB" id="A0A8K0KRK6"/>
<name>A0A8K0KRK6_LADFU</name>